<evidence type="ECO:0000313" key="4">
    <source>
        <dbReference type="Proteomes" id="UP000009234"/>
    </source>
</evidence>
<dbReference type="STRING" id="696281.Desru_2612"/>
<dbReference type="EMBL" id="CP002780">
    <property type="protein sequence ID" value="AEG60839.1"/>
    <property type="molecule type" value="Genomic_DNA"/>
</dbReference>
<dbReference type="Proteomes" id="UP000009234">
    <property type="component" value="Chromosome"/>
</dbReference>
<dbReference type="SUPFAM" id="SSF82771">
    <property type="entry name" value="GIY-YIG endonuclease"/>
    <property type="match status" value="1"/>
</dbReference>
<dbReference type="Pfam" id="PF01541">
    <property type="entry name" value="GIY-YIG"/>
    <property type="match status" value="1"/>
</dbReference>
<proteinExistence type="inferred from homology"/>
<dbReference type="AlphaFoldDB" id="F6DQE5"/>
<accession>F6DQE5</accession>
<dbReference type="eggNOG" id="COG2827">
    <property type="taxonomic scope" value="Bacteria"/>
</dbReference>
<sequence>MEQNQLTEPLNYVVYILRCADQSLYTGITNNLEQRLKMHNLGKASKFTRGRLPVVLVYMEEGYTRGQALSREKKIKELPREQKLRLIVRQES</sequence>
<keyword evidence="4" id="KW-1185">Reference proteome</keyword>
<dbReference type="PROSITE" id="PS50164">
    <property type="entry name" value="GIY_YIG"/>
    <property type="match status" value="1"/>
</dbReference>
<comment type="similarity">
    <text evidence="1">Belongs to the UPF0213 family.</text>
</comment>
<dbReference type="PANTHER" id="PTHR34477">
    <property type="entry name" value="UPF0213 PROTEIN YHBQ"/>
    <property type="match status" value="1"/>
</dbReference>
<dbReference type="PANTHER" id="PTHR34477:SF1">
    <property type="entry name" value="UPF0213 PROTEIN YHBQ"/>
    <property type="match status" value="1"/>
</dbReference>
<dbReference type="InterPro" id="IPR050190">
    <property type="entry name" value="UPF0213_domain"/>
</dbReference>
<dbReference type="InterPro" id="IPR035901">
    <property type="entry name" value="GIY-YIG_endonuc_sf"/>
</dbReference>
<dbReference type="HOGENOM" id="CLU_135650_0_3_9"/>
<name>F6DQE5_DESRL</name>
<reference evidence="4" key="1">
    <citation type="submission" date="2011-05" db="EMBL/GenBank/DDBJ databases">
        <title>Complete sequence of Desulfotomaculum ruminis DSM 2154.</title>
        <authorList>
            <person name="Lucas S."/>
            <person name="Copeland A."/>
            <person name="Lapidus A."/>
            <person name="Cheng J.-F."/>
            <person name="Goodwin L."/>
            <person name="Pitluck S."/>
            <person name="Lu M."/>
            <person name="Detter J.C."/>
            <person name="Han C."/>
            <person name="Tapia R."/>
            <person name="Land M."/>
            <person name="Hauser L."/>
            <person name="Kyrpides N."/>
            <person name="Ivanova N."/>
            <person name="Mikhailova N."/>
            <person name="Pagani I."/>
            <person name="Stams A.J.M."/>
            <person name="Plugge C.M."/>
            <person name="Muyzer G."/>
            <person name="Kuever J."/>
            <person name="Parshina S.N."/>
            <person name="Ivanova A.E."/>
            <person name="Nazina T.N."/>
            <person name="Brambilla E."/>
            <person name="Spring S."/>
            <person name="Klenk H.-P."/>
            <person name="Woyke T."/>
        </authorList>
    </citation>
    <scope>NUCLEOTIDE SEQUENCE [LARGE SCALE GENOMIC DNA]</scope>
    <source>
        <strain evidence="4">ATCC 23193 / DSM 2154 / NCIB 8452 / DL</strain>
    </source>
</reference>
<reference evidence="3 4" key="2">
    <citation type="journal article" date="2012" name="Stand. Genomic Sci.">
        <title>Complete genome sequence of the sulfate-reducing firmicute Desulfotomaculum ruminis type strain (DL(T)).</title>
        <authorList>
            <person name="Spring S."/>
            <person name="Visser M."/>
            <person name="Lu M."/>
            <person name="Copeland A."/>
            <person name="Lapidus A."/>
            <person name="Lucas S."/>
            <person name="Cheng J.F."/>
            <person name="Han C."/>
            <person name="Tapia R."/>
            <person name="Goodwin L.A."/>
            <person name="Pitluck S."/>
            <person name="Ivanova N."/>
            <person name="Land M."/>
            <person name="Hauser L."/>
            <person name="Larimer F."/>
            <person name="Rohde M."/>
            <person name="Goker M."/>
            <person name="Detter J.C."/>
            <person name="Kyrpides N.C."/>
            <person name="Woyke T."/>
            <person name="Schaap P.J."/>
            <person name="Plugge C.M."/>
            <person name="Muyzer G."/>
            <person name="Kuever J."/>
            <person name="Pereira I.A."/>
            <person name="Parshina S.N."/>
            <person name="Bernier-Latmani R."/>
            <person name="Stams A.J."/>
            <person name="Klenk H.P."/>
        </authorList>
    </citation>
    <scope>NUCLEOTIDE SEQUENCE [LARGE SCALE GENOMIC DNA]</scope>
    <source>
        <strain evidence="4">ATCC 23193 / DSM 2154 / NCIB 8452 / DL</strain>
    </source>
</reference>
<protein>
    <submittedName>
        <fullName evidence="3">Excinuclease ABC C subunit domain protein</fullName>
    </submittedName>
</protein>
<feature type="domain" description="GIY-YIG" evidence="2">
    <location>
        <begin position="10"/>
        <end position="85"/>
    </location>
</feature>
<dbReference type="InterPro" id="IPR000305">
    <property type="entry name" value="GIY-YIG_endonuc"/>
</dbReference>
<evidence type="ECO:0000313" key="3">
    <source>
        <dbReference type="EMBL" id="AEG60839.1"/>
    </source>
</evidence>
<evidence type="ECO:0000256" key="1">
    <source>
        <dbReference type="ARBA" id="ARBA00007435"/>
    </source>
</evidence>
<dbReference type="KEGG" id="dru:Desru_2612"/>
<dbReference type="Gene3D" id="3.40.1440.10">
    <property type="entry name" value="GIY-YIG endonuclease"/>
    <property type="match status" value="1"/>
</dbReference>
<organism evidence="3 4">
    <name type="scientific">Desulforamulus ruminis (strain ATCC 23193 / DSM 2154 / NCIMB 8452 / DL)</name>
    <name type="common">Desulfotomaculum ruminis</name>
    <dbReference type="NCBI Taxonomy" id="696281"/>
    <lineage>
        <taxon>Bacteria</taxon>
        <taxon>Bacillati</taxon>
        <taxon>Bacillota</taxon>
        <taxon>Clostridia</taxon>
        <taxon>Eubacteriales</taxon>
        <taxon>Peptococcaceae</taxon>
        <taxon>Desulforamulus</taxon>
    </lineage>
</organism>
<gene>
    <name evidence="3" type="ordered locus">Desru_2612</name>
</gene>
<evidence type="ECO:0000259" key="2">
    <source>
        <dbReference type="PROSITE" id="PS50164"/>
    </source>
</evidence>
<dbReference type="CDD" id="cd10456">
    <property type="entry name" value="GIY-YIG_UPF0213"/>
    <property type="match status" value="1"/>
</dbReference>